<reference evidence="7" key="1">
    <citation type="submission" date="2021-06" db="EMBL/GenBank/DDBJ databases">
        <title>Updating the genus Pseudomonas: Description of 43 new species and partition of the Pseudomonas putida group.</title>
        <authorList>
            <person name="Girard L."/>
            <person name="Lood C."/>
            <person name="Vandamme P."/>
            <person name="Rokni-Zadeh H."/>
            <person name="Van Noort V."/>
            <person name="Hofte M."/>
            <person name="Lavigne R."/>
            <person name="De Mot R."/>
        </authorList>
    </citation>
    <scope>NUCLEOTIDE SEQUENCE</scope>
    <source>
        <strain evidence="7">SWRI74</strain>
    </source>
</reference>
<evidence type="ECO:0000256" key="2">
    <source>
        <dbReference type="ARBA" id="ARBA00008072"/>
    </source>
</evidence>
<accession>A0ABS6QWD4</accession>
<dbReference type="Proteomes" id="UP001049200">
    <property type="component" value="Unassembled WGS sequence"/>
</dbReference>
<comment type="cofactor">
    <cofactor evidence="1">
        <name>Zn(2+)</name>
        <dbReference type="ChEBI" id="CHEBI:29105"/>
    </cofactor>
</comment>
<evidence type="ECO:0000256" key="5">
    <source>
        <dbReference type="ARBA" id="ARBA00023002"/>
    </source>
</evidence>
<evidence type="ECO:0000313" key="8">
    <source>
        <dbReference type="Proteomes" id="UP001049200"/>
    </source>
</evidence>
<protein>
    <submittedName>
        <fullName evidence="7">Zinc-binding dehydrogenase</fullName>
    </submittedName>
</protein>
<dbReference type="PANTHER" id="PTHR43350">
    <property type="entry name" value="NAD-DEPENDENT ALCOHOL DEHYDROGENASE"/>
    <property type="match status" value="1"/>
</dbReference>
<gene>
    <name evidence="7" type="ORF">KVG88_24530</name>
</gene>
<dbReference type="Pfam" id="PF00107">
    <property type="entry name" value="ADH_zinc_N"/>
    <property type="match status" value="1"/>
</dbReference>
<keyword evidence="4" id="KW-0862">Zinc</keyword>
<organism evidence="7 8">
    <name type="scientific">Pseudomonas azerbaijanoccidentalis</name>
    <dbReference type="NCBI Taxonomy" id="2842347"/>
    <lineage>
        <taxon>Bacteria</taxon>
        <taxon>Pseudomonadati</taxon>
        <taxon>Pseudomonadota</taxon>
        <taxon>Gammaproteobacteria</taxon>
        <taxon>Pseudomonadales</taxon>
        <taxon>Pseudomonadaceae</taxon>
        <taxon>Pseudomonas</taxon>
    </lineage>
</organism>
<evidence type="ECO:0000313" key="7">
    <source>
        <dbReference type="EMBL" id="MBV4523235.1"/>
    </source>
</evidence>
<comment type="caution">
    <text evidence="7">The sequence shown here is derived from an EMBL/GenBank/DDBJ whole genome shotgun (WGS) entry which is preliminary data.</text>
</comment>
<dbReference type="PANTHER" id="PTHR43350:SF19">
    <property type="entry name" value="D-GULOSIDE 3-DEHYDROGENASE"/>
    <property type="match status" value="1"/>
</dbReference>
<evidence type="ECO:0000259" key="6">
    <source>
        <dbReference type="Pfam" id="PF00107"/>
    </source>
</evidence>
<proteinExistence type="inferred from homology"/>
<keyword evidence="8" id="KW-1185">Reference proteome</keyword>
<evidence type="ECO:0000256" key="3">
    <source>
        <dbReference type="ARBA" id="ARBA00022723"/>
    </source>
</evidence>
<evidence type="ECO:0000256" key="4">
    <source>
        <dbReference type="ARBA" id="ARBA00022833"/>
    </source>
</evidence>
<feature type="domain" description="Alcohol dehydrogenase-like C-terminal" evidence="6">
    <location>
        <begin position="140"/>
        <end position="236"/>
    </location>
</feature>
<keyword evidence="3" id="KW-0479">Metal-binding</keyword>
<dbReference type="EMBL" id="JAHSTU010000009">
    <property type="protein sequence ID" value="MBV4523235.1"/>
    <property type="molecule type" value="Genomic_DNA"/>
</dbReference>
<keyword evidence="5" id="KW-0560">Oxidoreductase</keyword>
<sequence>MQQQEICFPGKRQFILQHCEPSPLQPNEVRGRTIATLISPGTELAWASGDEFPVKPGYSAVFEVDELGSDVTGVAIGDRLFCMGSHRSFQQVDVDHTVSIPGDMKSEIALLARLIGVSMTTLITTKARPGDSVVICGAGPVGYLAAHIFQLSGYEVVVVEPDAKRRTQAQASGLKCVFAAFPFDQPALVGHIALVVDCSGNEQAVLDGCRIVRQNGEVVLVGVPWRRQSELSAHELLNAVFNGFVELRSGWEWAFPLVSRPFKWEELLEGYNNSSQSIMTGFRKAMSWLAQDRIPLEGMVCRQTPDDPERVYRALLDRRIDEPFVVFDWGLTAYRR</sequence>
<evidence type="ECO:0000256" key="1">
    <source>
        <dbReference type="ARBA" id="ARBA00001947"/>
    </source>
</evidence>
<comment type="similarity">
    <text evidence="2">Belongs to the zinc-containing alcohol dehydrogenase family.</text>
</comment>
<name>A0ABS6QWD4_9PSED</name>
<dbReference type="RefSeq" id="WP_217872998.1">
    <property type="nucleotide sequence ID" value="NZ_JAHSTU010000009.1"/>
</dbReference>
<dbReference type="InterPro" id="IPR013149">
    <property type="entry name" value="ADH-like_C"/>
</dbReference>